<organism evidence="2">
    <name type="scientific">Chloropicon primus</name>
    <dbReference type="NCBI Taxonomy" id="1764295"/>
    <lineage>
        <taxon>Eukaryota</taxon>
        <taxon>Viridiplantae</taxon>
        <taxon>Chlorophyta</taxon>
        <taxon>Chloropicophyceae</taxon>
        <taxon>Chloropicales</taxon>
        <taxon>Chloropicaceae</taxon>
        <taxon>Chloropicon</taxon>
    </lineage>
</organism>
<dbReference type="AlphaFoldDB" id="A0A7S2SW72"/>
<proteinExistence type="predicted"/>
<evidence type="ECO:0000256" key="1">
    <source>
        <dbReference type="SAM" id="SignalP"/>
    </source>
</evidence>
<dbReference type="EMBL" id="HBHL01000209">
    <property type="protein sequence ID" value="CAD9711287.1"/>
    <property type="molecule type" value="Transcribed_RNA"/>
</dbReference>
<name>A0A7S2SW72_9CHLO</name>
<accession>A0A7S2SW72</accession>
<evidence type="ECO:0000313" key="2">
    <source>
        <dbReference type="EMBL" id="CAD9711287.1"/>
    </source>
</evidence>
<gene>
    <name evidence="2" type="ORF">CPRI1469_LOCUS126</name>
    <name evidence="3" type="ORF">CPRI1469_LOCUS127</name>
</gene>
<keyword evidence="1" id="KW-0732">Signal</keyword>
<reference evidence="2" key="1">
    <citation type="submission" date="2021-01" db="EMBL/GenBank/DDBJ databases">
        <authorList>
            <person name="Corre E."/>
            <person name="Pelletier E."/>
            <person name="Niang G."/>
            <person name="Scheremetjew M."/>
            <person name="Finn R."/>
            <person name="Kale V."/>
            <person name="Holt S."/>
            <person name="Cochrane G."/>
            <person name="Meng A."/>
            <person name="Brown T."/>
            <person name="Cohen L."/>
        </authorList>
    </citation>
    <scope>NUCLEOTIDE SEQUENCE</scope>
    <source>
        <strain evidence="2">CCMP1205</strain>
    </source>
</reference>
<dbReference type="EMBL" id="HBHL01000210">
    <property type="protein sequence ID" value="CAD9711288.1"/>
    <property type="molecule type" value="Transcribed_RNA"/>
</dbReference>
<sequence>MIGNKITSLAIIAALCAAGVSATDELEHEWKNHASAKAEGKSTSRTGPIILRRRGRGGRMRRPILPLYDAVADTTSHADADCYGEDCGAAAEAISTAFADDGWGTSAMSLSMSDAAAVIEDTVSDAAARVVEDSQVSGPRGSASAHGTAYGDAHSYLWKKDHGDTPVDPTPPPPEHHWSDYPKWGYKPKWGWAHEAHAEAGED</sequence>
<protein>
    <submittedName>
        <fullName evidence="2">Uncharacterized protein</fullName>
    </submittedName>
</protein>
<evidence type="ECO:0000313" key="3">
    <source>
        <dbReference type="EMBL" id="CAD9711288.1"/>
    </source>
</evidence>
<feature type="signal peptide" evidence="1">
    <location>
        <begin position="1"/>
        <end position="22"/>
    </location>
</feature>
<feature type="chain" id="PRO_5036212012" evidence="1">
    <location>
        <begin position="23"/>
        <end position="203"/>
    </location>
</feature>